<dbReference type="PANTHER" id="PTHR48101:SF1">
    <property type="entry name" value="METHYLMALONYL-COA MUTASE, LARGE SUBUNIT"/>
    <property type="match status" value="1"/>
</dbReference>
<dbReference type="Gene3D" id="3.20.20.240">
    <property type="entry name" value="Methylmalonyl-CoA mutase"/>
    <property type="match status" value="1"/>
</dbReference>
<accession>A0A1H2IRN3</accession>
<feature type="domain" description="Methylmalonyl-CoA mutase alpha/beta chain catalytic" evidence="3">
    <location>
        <begin position="39"/>
        <end position="554"/>
    </location>
</feature>
<evidence type="ECO:0000259" key="3">
    <source>
        <dbReference type="Pfam" id="PF01642"/>
    </source>
</evidence>
<name>A0A1H2IRN3_9ACTN</name>
<dbReference type="STRING" id="419479.SAMN04488563_1948"/>
<dbReference type="InterPro" id="IPR006098">
    <property type="entry name" value="MMCoA_mutase_a_cat"/>
</dbReference>
<dbReference type="InterPro" id="IPR006099">
    <property type="entry name" value="MeMalonylCoA_mutase_a/b_cat"/>
</dbReference>
<dbReference type="NCBIfam" id="TIGR00641">
    <property type="entry name" value="acid_CoA_mut_N"/>
    <property type="match status" value="1"/>
</dbReference>
<evidence type="ECO:0000313" key="4">
    <source>
        <dbReference type="EMBL" id="SDU46732.1"/>
    </source>
</evidence>
<dbReference type="EMBL" id="LT629791">
    <property type="protein sequence ID" value="SDU46732.1"/>
    <property type="molecule type" value="Genomic_DNA"/>
</dbReference>
<keyword evidence="5" id="KW-1185">Reference proteome</keyword>
<protein>
    <submittedName>
        <fullName evidence="4">Methylmalonyl-CoA mutase</fullName>
    </submittedName>
</protein>
<proteinExistence type="predicted"/>
<evidence type="ECO:0000313" key="5">
    <source>
        <dbReference type="Proteomes" id="UP000182977"/>
    </source>
</evidence>
<dbReference type="PANTHER" id="PTHR48101">
    <property type="entry name" value="METHYLMALONYL-COA MUTASE, MITOCHONDRIAL-RELATED"/>
    <property type="match status" value="1"/>
</dbReference>
<evidence type="ECO:0000256" key="2">
    <source>
        <dbReference type="ARBA" id="ARBA00023235"/>
    </source>
</evidence>
<dbReference type="GO" id="GO:0004494">
    <property type="term" value="F:methylmalonyl-CoA mutase activity"/>
    <property type="evidence" value="ECO:0007669"/>
    <property type="project" value="UniProtKB-EC"/>
</dbReference>
<evidence type="ECO:0000256" key="1">
    <source>
        <dbReference type="ARBA" id="ARBA00011870"/>
    </source>
</evidence>
<dbReference type="SUPFAM" id="SSF51703">
    <property type="entry name" value="Cobalamin (vitamin B12)-dependent enzymes"/>
    <property type="match status" value="1"/>
</dbReference>
<comment type="subunit">
    <text evidence="1">Heterodimer of an alpha and a beta chain.</text>
</comment>
<dbReference type="Pfam" id="PF01642">
    <property type="entry name" value="MM_CoA_mutase"/>
    <property type="match status" value="1"/>
</dbReference>
<keyword evidence="2" id="KW-0413">Isomerase</keyword>
<dbReference type="GO" id="GO:0031419">
    <property type="term" value="F:cobalamin binding"/>
    <property type="evidence" value="ECO:0007669"/>
    <property type="project" value="UniProtKB-KW"/>
</dbReference>
<dbReference type="AlphaFoldDB" id="A0A1H2IRN3"/>
<organism evidence="4 5">
    <name type="scientific">Jiangella alkaliphila</name>
    <dbReference type="NCBI Taxonomy" id="419479"/>
    <lineage>
        <taxon>Bacteria</taxon>
        <taxon>Bacillati</taxon>
        <taxon>Actinomycetota</taxon>
        <taxon>Actinomycetes</taxon>
        <taxon>Jiangellales</taxon>
        <taxon>Jiangellaceae</taxon>
        <taxon>Jiangella</taxon>
    </lineage>
</organism>
<gene>
    <name evidence="4" type="ORF">SAMN04488563_1948</name>
</gene>
<reference evidence="5" key="1">
    <citation type="submission" date="2016-10" db="EMBL/GenBank/DDBJ databases">
        <authorList>
            <person name="Varghese N."/>
            <person name="Submissions S."/>
        </authorList>
    </citation>
    <scope>NUCLEOTIDE SEQUENCE [LARGE SCALE GENOMIC DNA]</scope>
    <source>
        <strain evidence="5">DSM 45079</strain>
    </source>
</reference>
<dbReference type="Proteomes" id="UP000182977">
    <property type="component" value="Chromosome I"/>
</dbReference>
<dbReference type="InterPro" id="IPR016176">
    <property type="entry name" value="Cbl-dep_enz_cat"/>
</dbReference>
<sequence>MDPMTENDKRWDERVDAWTRDRVAADYGRVPPRRAEYTTLSGAPVKDVYTHADLRDLDPAEDIGLPGEYPYTRGVHATMYRGRPWTIRQVAGFGQAEDTNNRYKYLLETGQTGLSTDFDLPTLLGYDSDHEVYRREVGRIGVAVDTVVDMHALFDGIPLDQISTSMTINPSAAVLLAMYRVVADERGISGKVLTGTTQNDILKEYIAQNEFIFPPLPSVQLVVDTMEYGADVMPRFNPLNVCGYHIRDAGATAVEEVGLTISNALCYLEHAIERGIDVDRLAPRVSFFWDVHNNFFEEAAKLRAARRLWARLTRERLGAKDPRSWLMRAHCQTAGVSLTAQQPYNNVARTAIQALAAVLGGTQSLHTNSLDEALSIPSESAIKIAVRTQAIILHETGVADIVDPLAGSYYVESLTSQIEQDARELIERIDGMGGMIEAVQSGYAVQLISDSAWEQQVKVESNDTITVGVNDYVDENETQDLEIDRPVPGVMERQMTRLAEVKRSREDRQVTATLRAIEKAAPDLHHNLMPLIEDAVRARATVGEICDVLRGVWGHHQPSTVF</sequence>